<keyword evidence="1" id="KW-0697">Rotamase</keyword>
<dbReference type="PANTHER" id="PTHR47245">
    <property type="entry name" value="PEPTIDYLPROLYL ISOMERASE"/>
    <property type="match status" value="1"/>
</dbReference>
<dbReference type="SUPFAM" id="SSF54534">
    <property type="entry name" value="FKBP-like"/>
    <property type="match status" value="1"/>
</dbReference>
<name>A0ABT5Y4I2_9FLAO</name>
<dbReference type="InterPro" id="IPR046357">
    <property type="entry name" value="PPIase_dom_sf"/>
</dbReference>
<proteinExistence type="predicted"/>
<evidence type="ECO:0000313" key="3">
    <source>
        <dbReference type="EMBL" id="MDF0718258.1"/>
    </source>
</evidence>
<sequence>MKKIKYSILAVFVVSFCFGQNNRYESIIKSIDNQNQVDSVQLNNPCFSLQRIVKTTSDSGFEEFLRGIELGKVKEFNKSYYRILHKKTKKEFKVKYIWLDGGKMSSSEIRNTKKEIFSRYRNGEDFGNLADEFSMDPNKNQGNLGWFPEGRMVPEFERSIAEHKKNEIFESIQKDRNWHFVVLKTHNERETGEFEYLKLSEIEETFTQTENEKDKFIRVDKPGKLTHLRRMKLTMANGLPRFDLSLG</sequence>
<dbReference type="InterPro" id="IPR050245">
    <property type="entry name" value="PrsA_foldase"/>
</dbReference>
<evidence type="ECO:0000259" key="2">
    <source>
        <dbReference type="PROSITE" id="PS50198"/>
    </source>
</evidence>
<dbReference type="Proteomes" id="UP001221366">
    <property type="component" value="Unassembled WGS sequence"/>
</dbReference>
<organism evidence="3 4">
    <name type="scientific">Flagellimonas yonaguniensis</name>
    <dbReference type="NCBI Taxonomy" id="3031325"/>
    <lineage>
        <taxon>Bacteria</taxon>
        <taxon>Pseudomonadati</taxon>
        <taxon>Bacteroidota</taxon>
        <taxon>Flavobacteriia</taxon>
        <taxon>Flavobacteriales</taxon>
        <taxon>Flavobacteriaceae</taxon>
        <taxon>Flagellimonas</taxon>
    </lineage>
</organism>
<dbReference type="PROSITE" id="PS50198">
    <property type="entry name" value="PPIC_PPIASE_2"/>
    <property type="match status" value="1"/>
</dbReference>
<dbReference type="InterPro" id="IPR000297">
    <property type="entry name" value="PPIase_PpiC"/>
</dbReference>
<keyword evidence="1 3" id="KW-0413">Isomerase</keyword>
<evidence type="ECO:0000313" key="4">
    <source>
        <dbReference type="Proteomes" id="UP001221366"/>
    </source>
</evidence>
<protein>
    <submittedName>
        <fullName evidence="3">Peptidylprolyl isomerase</fullName>
    </submittedName>
</protein>
<keyword evidence="4" id="KW-1185">Reference proteome</keyword>
<feature type="domain" description="PpiC" evidence="2">
    <location>
        <begin position="89"/>
        <end position="185"/>
    </location>
</feature>
<evidence type="ECO:0000256" key="1">
    <source>
        <dbReference type="PROSITE-ProRule" id="PRU00278"/>
    </source>
</evidence>
<accession>A0ABT5Y4I2</accession>
<gene>
    <name evidence="3" type="ORF">PY092_19000</name>
</gene>
<dbReference type="Pfam" id="PF13616">
    <property type="entry name" value="Rotamase_3"/>
    <property type="match status" value="1"/>
</dbReference>
<dbReference type="RefSeq" id="WP_275617320.1">
    <property type="nucleotide sequence ID" value="NZ_JARFVB010000024.1"/>
</dbReference>
<dbReference type="EMBL" id="JARFVB010000024">
    <property type="protein sequence ID" value="MDF0718258.1"/>
    <property type="molecule type" value="Genomic_DNA"/>
</dbReference>
<comment type="caution">
    <text evidence="3">The sequence shown here is derived from an EMBL/GenBank/DDBJ whole genome shotgun (WGS) entry which is preliminary data.</text>
</comment>
<dbReference type="GO" id="GO:0016853">
    <property type="term" value="F:isomerase activity"/>
    <property type="evidence" value="ECO:0007669"/>
    <property type="project" value="UniProtKB-KW"/>
</dbReference>
<dbReference type="PANTHER" id="PTHR47245:SF2">
    <property type="entry name" value="PEPTIDYL-PROLYL CIS-TRANS ISOMERASE HP_0175-RELATED"/>
    <property type="match status" value="1"/>
</dbReference>
<dbReference type="Gene3D" id="3.10.50.40">
    <property type="match status" value="1"/>
</dbReference>
<reference evidence="3 4" key="1">
    <citation type="submission" date="2023-03" db="EMBL/GenBank/DDBJ databases">
        <title>Muricauda XX sp. nov. and Muricauda XXX sp. nov., two novel species isolated from Okinawa Trough.</title>
        <authorList>
            <person name="Cao W."/>
            <person name="Deng X."/>
        </authorList>
    </citation>
    <scope>NUCLEOTIDE SEQUENCE [LARGE SCALE GENOMIC DNA]</scope>
    <source>
        <strain evidence="3 4">334s03</strain>
    </source>
</reference>